<proteinExistence type="predicted"/>
<evidence type="ECO:0000256" key="6">
    <source>
        <dbReference type="SAM" id="SignalP"/>
    </source>
</evidence>
<comment type="caution">
    <text evidence="8">The sequence shown here is derived from an EMBL/GenBank/DDBJ whole genome shotgun (WGS) entry which is preliminary data.</text>
</comment>
<feature type="domain" description="G-protein coupled receptors family 1 profile" evidence="7">
    <location>
        <begin position="120"/>
        <end position="356"/>
    </location>
</feature>
<feature type="transmembrane region" description="Helical" evidence="5">
    <location>
        <begin position="284"/>
        <end position="305"/>
    </location>
</feature>
<evidence type="ECO:0000256" key="3">
    <source>
        <dbReference type="ARBA" id="ARBA00022989"/>
    </source>
</evidence>
<evidence type="ECO:0000256" key="2">
    <source>
        <dbReference type="ARBA" id="ARBA00022692"/>
    </source>
</evidence>
<dbReference type="GO" id="GO:0016020">
    <property type="term" value="C:membrane"/>
    <property type="evidence" value="ECO:0007669"/>
    <property type="project" value="UniProtKB-SubCell"/>
</dbReference>
<dbReference type="AlphaFoldDB" id="A0AAE0YSF1"/>
<evidence type="ECO:0000313" key="9">
    <source>
        <dbReference type="Proteomes" id="UP001283361"/>
    </source>
</evidence>
<feature type="transmembrane region" description="Helical" evidence="5">
    <location>
        <begin position="139"/>
        <end position="161"/>
    </location>
</feature>
<dbReference type="EMBL" id="JAWDGP010005524">
    <property type="protein sequence ID" value="KAK3756369.1"/>
    <property type="molecule type" value="Genomic_DNA"/>
</dbReference>
<keyword evidence="3 5" id="KW-1133">Transmembrane helix</keyword>
<sequence>MYKHYGAIILIVNLKLISRIVASAEQSSHALDIQLASPTIYTKFDPYVSQANKASDDLDVPKTNLMGTNSSGTTEFRSTSSTLMQASGTAQFFDTNTGKWLYWSLSFMVIPVIFTICIFFHIINILVFLTMGLRDGASVIFLGLSISDMLYCSFSLINRILRSLASILGQHPYLRLPHLAHIIIQYYRVFFDISILITTFAGVQKCACVAIPLTFRKFFTFRKSVWTIILIYVCTLLYYLPHMTNTYLGIRLDPQFNRTRLMLRSINFELAGVLFEVSKAVNRIFIPFVAEIILIVCVAIMTYKLRQSATIRHSMTSTAIQVDKSVREEKEENIDIAPGSKLNIRELKVIQSVNMI</sequence>
<comment type="subcellular location">
    <subcellularLocation>
        <location evidence="1">Membrane</location>
    </subcellularLocation>
</comment>
<feature type="transmembrane region" description="Helical" evidence="5">
    <location>
        <begin position="100"/>
        <end position="133"/>
    </location>
</feature>
<evidence type="ECO:0000256" key="1">
    <source>
        <dbReference type="ARBA" id="ARBA00004370"/>
    </source>
</evidence>
<keyword evidence="4 5" id="KW-0472">Membrane</keyword>
<dbReference type="Proteomes" id="UP001283361">
    <property type="component" value="Unassembled WGS sequence"/>
</dbReference>
<protein>
    <recommendedName>
        <fullName evidence="7">G-protein coupled receptors family 1 profile domain-containing protein</fullName>
    </recommendedName>
</protein>
<evidence type="ECO:0000256" key="5">
    <source>
        <dbReference type="SAM" id="Phobius"/>
    </source>
</evidence>
<feature type="transmembrane region" description="Helical" evidence="5">
    <location>
        <begin position="223"/>
        <end position="240"/>
    </location>
</feature>
<keyword evidence="6" id="KW-0732">Signal</keyword>
<organism evidence="8 9">
    <name type="scientific">Elysia crispata</name>
    <name type="common">lettuce slug</name>
    <dbReference type="NCBI Taxonomy" id="231223"/>
    <lineage>
        <taxon>Eukaryota</taxon>
        <taxon>Metazoa</taxon>
        <taxon>Spiralia</taxon>
        <taxon>Lophotrochozoa</taxon>
        <taxon>Mollusca</taxon>
        <taxon>Gastropoda</taxon>
        <taxon>Heterobranchia</taxon>
        <taxon>Euthyneura</taxon>
        <taxon>Panpulmonata</taxon>
        <taxon>Sacoglossa</taxon>
        <taxon>Placobranchoidea</taxon>
        <taxon>Plakobranchidae</taxon>
        <taxon>Elysia</taxon>
    </lineage>
</organism>
<dbReference type="SUPFAM" id="SSF81321">
    <property type="entry name" value="Family A G protein-coupled receptor-like"/>
    <property type="match status" value="1"/>
</dbReference>
<feature type="chain" id="PRO_5042239865" description="G-protein coupled receptors family 1 profile domain-containing protein" evidence="6">
    <location>
        <begin position="25"/>
        <end position="356"/>
    </location>
</feature>
<feature type="signal peptide" evidence="6">
    <location>
        <begin position="1"/>
        <end position="24"/>
    </location>
</feature>
<keyword evidence="9" id="KW-1185">Reference proteome</keyword>
<name>A0AAE0YSF1_9GAST</name>
<accession>A0AAE0YSF1</accession>
<dbReference type="Gene3D" id="1.20.1070.10">
    <property type="entry name" value="Rhodopsin 7-helix transmembrane proteins"/>
    <property type="match status" value="1"/>
</dbReference>
<evidence type="ECO:0000259" key="7">
    <source>
        <dbReference type="PROSITE" id="PS50262"/>
    </source>
</evidence>
<evidence type="ECO:0000256" key="4">
    <source>
        <dbReference type="ARBA" id="ARBA00023136"/>
    </source>
</evidence>
<dbReference type="PROSITE" id="PS50262">
    <property type="entry name" value="G_PROTEIN_RECEP_F1_2"/>
    <property type="match status" value="1"/>
</dbReference>
<dbReference type="InterPro" id="IPR017452">
    <property type="entry name" value="GPCR_Rhodpsn_7TM"/>
</dbReference>
<gene>
    <name evidence="8" type="ORF">RRG08_038858</name>
</gene>
<evidence type="ECO:0000313" key="8">
    <source>
        <dbReference type="EMBL" id="KAK3756369.1"/>
    </source>
</evidence>
<reference evidence="8" key="1">
    <citation type="journal article" date="2023" name="G3 (Bethesda)">
        <title>A reference genome for the long-term kleptoplast-retaining sea slug Elysia crispata morphotype clarki.</title>
        <authorList>
            <person name="Eastman K.E."/>
            <person name="Pendleton A.L."/>
            <person name="Shaikh M.A."/>
            <person name="Suttiyut T."/>
            <person name="Ogas R."/>
            <person name="Tomko P."/>
            <person name="Gavelis G."/>
            <person name="Widhalm J.R."/>
            <person name="Wisecaver J.H."/>
        </authorList>
    </citation>
    <scope>NUCLEOTIDE SEQUENCE</scope>
    <source>
        <strain evidence="8">ECLA1</strain>
    </source>
</reference>
<keyword evidence="2 5" id="KW-0812">Transmembrane</keyword>